<accession>A0A7S3XDN6</accession>
<reference evidence="2" key="1">
    <citation type="submission" date="2021-01" db="EMBL/GenBank/DDBJ databases">
        <authorList>
            <person name="Corre E."/>
            <person name="Pelletier E."/>
            <person name="Niang G."/>
            <person name="Scheremetjew M."/>
            <person name="Finn R."/>
            <person name="Kale V."/>
            <person name="Holt S."/>
            <person name="Cochrane G."/>
            <person name="Meng A."/>
            <person name="Brown T."/>
            <person name="Cohen L."/>
        </authorList>
    </citation>
    <scope>NUCLEOTIDE SEQUENCE</scope>
    <source>
        <strain evidence="2">CCMP1897</strain>
    </source>
</reference>
<keyword evidence="1" id="KW-0732">Signal</keyword>
<protein>
    <submittedName>
        <fullName evidence="2">Uncharacterized protein</fullName>
    </submittedName>
</protein>
<dbReference type="EMBL" id="HBIS01005909">
    <property type="protein sequence ID" value="CAE0611496.1"/>
    <property type="molecule type" value="Transcribed_RNA"/>
</dbReference>
<name>A0A7S3XDN6_9CHLO</name>
<organism evidence="2">
    <name type="scientific">Picocystis salinarum</name>
    <dbReference type="NCBI Taxonomy" id="88271"/>
    <lineage>
        <taxon>Eukaryota</taxon>
        <taxon>Viridiplantae</taxon>
        <taxon>Chlorophyta</taxon>
        <taxon>Picocystophyceae</taxon>
        <taxon>Picocystales</taxon>
        <taxon>Picocystaceae</taxon>
        <taxon>Picocystis</taxon>
    </lineage>
</organism>
<gene>
    <name evidence="2" type="ORF">PSAL00342_LOCUS5331</name>
</gene>
<feature type="chain" id="PRO_5030894229" evidence="1">
    <location>
        <begin position="26"/>
        <end position="181"/>
    </location>
</feature>
<feature type="signal peptide" evidence="1">
    <location>
        <begin position="1"/>
        <end position="25"/>
    </location>
</feature>
<sequence>MAGLPKGMTWLALLLLLSQWVCINCVEEEALLLDDKDFCTVPGAADVSACDWIVDQLEDQNPDLTYDFFCSKEKDCKSQFVEGEVVDWFFGGCNGPKIVNRLCGCCVFTPEPVPPPVQPFRLRLALAVANCLAFNETAVVEAFCEAFIEEASFPDDTVCLTEDAGCAELTRKRHLLRNGPA</sequence>
<dbReference type="AlphaFoldDB" id="A0A7S3XDN6"/>
<proteinExistence type="predicted"/>
<evidence type="ECO:0000313" key="2">
    <source>
        <dbReference type="EMBL" id="CAE0611496.1"/>
    </source>
</evidence>
<evidence type="ECO:0000256" key="1">
    <source>
        <dbReference type="SAM" id="SignalP"/>
    </source>
</evidence>